<name>G9QHS1_9BACI</name>
<dbReference type="PATRIC" id="fig|665952.3.peg.477"/>
<keyword evidence="1" id="KW-0472">Membrane</keyword>
<proteinExistence type="predicted"/>
<evidence type="ECO:0008006" key="4">
    <source>
        <dbReference type="Google" id="ProtNLM"/>
    </source>
</evidence>
<keyword evidence="1" id="KW-1133">Transmembrane helix</keyword>
<comment type="caution">
    <text evidence="2">The sequence shown here is derived from an EMBL/GenBank/DDBJ whole genome shotgun (WGS) entry which is preliminary data.</text>
</comment>
<evidence type="ECO:0000256" key="1">
    <source>
        <dbReference type="SAM" id="Phobius"/>
    </source>
</evidence>
<dbReference type="InterPro" id="IPR008407">
    <property type="entry name" value="Brnchd-chn_aa_trnsp_AzlD"/>
</dbReference>
<keyword evidence="1" id="KW-0812">Transmembrane</keyword>
<gene>
    <name evidence="2" type="ORF">HMPREF1015_01285</name>
</gene>
<dbReference type="GeneID" id="87581616"/>
<dbReference type="AlphaFoldDB" id="G9QHS1"/>
<feature type="transmembrane region" description="Helical" evidence="1">
    <location>
        <begin position="80"/>
        <end position="104"/>
    </location>
</feature>
<dbReference type="EMBL" id="ACWF01000019">
    <property type="protein sequence ID" value="EHL79309.1"/>
    <property type="molecule type" value="Genomic_DNA"/>
</dbReference>
<dbReference type="HOGENOM" id="CLU_157896_0_0_9"/>
<accession>G9QHS1</accession>
<dbReference type="Proteomes" id="UP000011747">
    <property type="component" value="Unassembled WGS sequence"/>
</dbReference>
<evidence type="ECO:0000313" key="3">
    <source>
        <dbReference type="Proteomes" id="UP000011747"/>
    </source>
</evidence>
<feature type="transmembrane region" description="Helical" evidence="1">
    <location>
        <begin position="6"/>
        <end position="29"/>
    </location>
</feature>
<organism evidence="2 3">
    <name type="scientific">Bacillus smithii 7_3_47FAA</name>
    <dbReference type="NCBI Taxonomy" id="665952"/>
    <lineage>
        <taxon>Bacteria</taxon>
        <taxon>Bacillati</taxon>
        <taxon>Bacillota</taxon>
        <taxon>Bacilli</taxon>
        <taxon>Bacillales</taxon>
        <taxon>Bacillaceae</taxon>
        <taxon>Bacillus</taxon>
    </lineage>
</organism>
<dbReference type="Pfam" id="PF05437">
    <property type="entry name" value="AzlD"/>
    <property type="match status" value="1"/>
</dbReference>
<keyword evidence="3" id="KW-1185">Reference proteome</keyword>
<reference evidence="2 3" key="1">
    <citation type="submission" date="2011-09" db="EMBL/GenBank/DDBJ databases">
        <title>The Genome Sequence of Bacillus smithii 7_3_47FAA.</title>
        <authorList>
            <consortium name="The Broad Institute Genome Sequencing Platform"/>
            <person name="Earl A."/>
            <person name="Ward D."/>
            <person name="Feldgarden M."/>
            <person name="Gevers D."/>
            <person name="Daigneault M."/>
            <person name="Strauss J."/>
            <person name="Allen-Vercoe E."/>
            <person name="Young S.K."/>
            <person name="Zeng Q."/>
            <person name="Gargeya S."/>
            <person name="Fitzgerald M."/>
            <person name="Haas B."/>
            <person name="Abouelleil A."/>
            <person name="Alvarado L."/>
            <person name="Arachchi H.M."/>
            <person name="Berlin A."/>
            <person name="Brown A."/>
            <person name="Chapman S.B."/>
            <person name="Chen Z."/>
            <person name="Dunbar C."/>
            <person name="Freedman E."/>
            <person name="Gearin G."/>
            <person name="Goldberg J."/>
            <person name="Griggs A."/>
            <person name="Gujja S."/>
            <person name="Heiman D."/>
            <person name="Howarth C."/>
            <person name="Larson L."/>
            <person name="Lui A."/>
            <person name="MacDonald P.J.P."/>
            <person name="Montmayeur A."/>
            <person name="Murphy C."/>
            <person name="Neiman D."/>
            <person name="Pearson M."/>
            <person name="Priest M."/>
            <person name="Roberts A."/>
            <person name="Saif S."/>
            <person name="Shea T."/>
            <person name="Shenoy N."/>
            <person name="Sisk P."/>
            <person name="Stolte C."/>
            <person name="Sykes S."/>
            <person name="Wortman J."/>
            <person name="Nusbaum C."/>
            <person name="Birren B."/>
        </authorList>
    </citation>
    <scope>NUCLEOTIDE SEQUENCE [LARGE SCALE GENOMIC DNA]</scope>
    <source>
        <strain evidence="2 3">7_3_47FAA</strain>
    </source>
</reference>
<protein>
    <recommendedName>
        <fullName evidence="4">Branched-chain amino acid transporter AzlD</fullName>
    </recommendedName>
</protein>
<evidence type="ECO:0000313" key="2">
    <source>
        <dbReference type="EMBL" id="EHL79309.1"/>
    </source>
</evidence>
<sequence>MEIRSYVLAVIIGSGIVTIIPRILPLMILSRFQLPQWAERWLSHVPVAVMTALLAQELLLSNGKFSIMENRLELLAAIPAFVVALATRSLLGTVVIGIVAMMAARFFI</sequence>
<dbReference type="RefSeq" id="WP_003352756.1">
    <property type="nucleotide sequence ID" value="NZ_JH414742.1"/>
</dbReference>